<comment type="similarity">
    <text evidence="1">Belongs to the esterase D family.</text>
</comment>
<dbReference type="PROSITE" id="PS51257">
    <property type="entry name" value="PROKAR_LIPOPROTEIN"/>
    <property type="match status" value="1"/>
</dbReference>
<name>A0A4U0Q7Y1_9NEIS</name>
<dbReference type="InterPro" id="IPR029058">
    <property type="entry name" value="AB_hydrolase_fold"/>
</dbReference>
<dbReference type="PANTHER" id="PTHR40841">
    <property type="entry name" value="SIDEROPHORE TRIACETYLFUSARININE C ESTERASE"/>
    <property type="match status" value="1"/>
</dbReference>
<dbReference type="GO" id="GO:0016788">
    <property type="term" value="F:hydrolase activity, acting on ester bonds"/>
    <property type="evidence" value="ECO:0007669"/>
    <property type="project" value="TreeGrafter"/>
</dbReference>
<protein>
    <submittedName>
        <fullName evidence="4">Alpha/beta hydrolase</fullName>
    </submittedName>
</protein>
<dbReference type="RefSeq" id="WP_136771833.1">
    <property type="nucleotide sequence ID" value="NZ_CP156074.1"/>
</dbReference>
<dbReference type="Gene3D" id="3.40.50.1820">
    <property type="entry name" value="alpha/beta hydrolase"/>
    <property type="match status" value="1"/>
</dbReference>
<dbReference type="InterPro" id="IPR052558">
    <property type="entry name" value="Siderophore_Hydrolase_D"/>
</dbReference>
<evidence type="ECO:0000313" key="5">
    <source>
        <dbReference type="Proteomes" id="UP000310016"/>
    </source>
</evidence>
<proteinExistence type="inferred from homology"/>
<feature type="chain" id="PRO_5020197587" evidence="3">
    <location>
        <begin position="21"/>
        <end position="303"/>
    </location>
</feature>
<feature type="signal peptide" evidence="3">
    <location>
        <begin position="1"/>
        <end position="20"/>
    </location>
</feature>
<keyword evidence="3" id="KW-0732">Signal</keyword>
<evidence type="ECO:0000313" key="4">
    <source>
        <dbReference type="EMBL" id="TJZ77357.1"/>
    </source>
</evidence>
<dbReference type="Proteomes" id="UP000310016">
    <property type="component" value="Unassembled WGS sequence"/>
</dbReference>
<dbReference type="PANTHER" id="PTHR40841:SF2">
    <property type="entry name" value="SIDEROPHORE-DEGRADING ESTERASE (EUROFUNG)"/>
    <property type="match status" value="1"/>
</dbReference>
<dbReference type="OrthoDB" id="9784036at2"/>
<evidence type="ECO:0000256" key="1">
    <source>
        <dbReference type="ARBA" id="ARBA00005622"/>
    </source>
</evidence>
<dbReference type="AlphaFoldDB" id="A0A4U0Q7Y1"/>
<evidence type="ECO:0000256" key="3">
    <source>
        <dbReference type="SAM" id="SignalP"/>
    </source>
</evidence>
<dbReference type="Pfam" id="PF00756">
    <property type="entry name" value="Esterase"/>
    <property type="match status" value="1"/>
</dbReference>
<organism evidence="4 5">
    <name type="scientific">Chitiniphilus eburneus</name>
    <dbReference type="NCBI Taxonomy" id="2571148"/>
    <lineage>
        <taxon>Bacteria</taxon>
        <taxon>Pseudomonadati</taxon>
        <taxon>Pseudomonadota</taxon>
        <taxon>Betaproteobacteria</taxon>
        <taxon>Neisseriales</taxon>
        <taxon>Chitinibacteraceae</taxon>
        <taxon>Chitiniphilus</taxon>
    </lineage>
</organism>
<accession>A0A4U0Q7Y1</accession>
<keyword evidence="2 4" id="KW-0378">Hydrolase</keyword>
<dbReference type="SUPFAM" id="SSF53474">
    <property type="entry name" value="alpha/beta-Hydrolases"/>
    <property type="match status" value="1"/>
</dbReference>
<dbReference type="InterPro" id="IPR000801">
    <property type="entry name" value="Esterase-like"/>
</dbReference>
<sequence>MTRLYRALAACMLLILAGCAAPQRDGWQPVTLPGAVQRTLHSNQTGRDYRLFVAVPDAPPPPGGYPVLYLLDGNATFALAAQVARTQRGLDPAVVVGIGYPIDGAFDVVARAEDYTPPLPDALPADAPRTKYREGGAARFLDFIEHTLKPDLAARWPLNPSRQALYGHSYGGLFTLYVLFSRPDAFQSYIAVSPSVWWGERWLLRDHPLPAVDHVPQVWIGVGGLEQGGADTPAMDRAKLAERAMIDGARTLAGTLRAQGIDARFTVLEGQNHLGALYASVPRAVLRVLGGPAATDGPPKRTP</sequence>
<comment type="caution">
    <text evidence="4">The sequence shown here is derived from an EMBL/GenBank/DDBJ whole genome shotgun (WGS) entry which is preliminary data.</text>
</comment>
<gene>
    <name evidence="4" type="ORF">FAZ21_03180</name>
</gene>
<reference evidence="4 5" key="1">
    <citation type="submission" date="2019-04" db="EMBL/GenBank/DDBJ databases">
        <title>Chitiniphilus eburnea sp. nov., a novel chitinolytic bacterium isolated from aquaculture sludge.</title>
        <authorList>
            <person name="Sheng M."/>
        </authorList>
    </citation>
    <scope>NUCLEOTIDE SEQUENCE [LARGE SCALE GENOMIC DNA]</scope>
    <source>
        <strain evidence="4 5">HX-2-15</strain>
    </source>
</reference>
<dbReference type="EMBL" id="SUMF01000002">
    <property type="protein sequence ID" value="TJZ77357.1"/>
    <property type="molecule type" value="Genomic_DNA"/>
</dbReference>
<keyword evidence="5" id="KW-1185">Reference proteome</keyword>
<evidence type="ECO:0000256" key="2">
    <source>
        <dbReference type="ARBA" id="ARBA00022801"/>
    </source>
</evidence>